<proteinExistence type="predicted"/>
<dbReference type="RefSeq" id="WP_148778213.1">
    <property type="nucleotide sequence ID" value="NZ_VSSS01000081.1"/>
</dbReference>
<dbReference type="OrthoDB" id="1404368at2"/>
<feature type="domain" description="DUF6815" evidence="2">
    <location>
        <begin position="220"/>
        <end position="329"/>
    </location>
</feature>
<comment type="caution">
    <text evidence="3">The sequence shown here is derived from an EMBL/GenBank/DDBJ whole genome shotgun (WGS) entry which is preliminary data.</text>
</comment>
<name>A0A5D3JY01_9BRAD</name>
<gene>
    <name evidence="3" type="ORF">FXB40_42510</name>
</gene>
<dbReference type="Proteomes" id="UP000324758">
    <property type="component" value="Unassembled WGS sequence"/>
</dbReference>
<dbReference type="SUPFAM" id="SSF56059">
    <property type="entry name" value="Glutathione synthetase ATP-binding domain-like"/>
    <property type="match status" value="1"/>
</dbReference>
<dbReference type="AlphaFoldDB" id="A0A5D3JY01"/>
<sequence length="352" mass="38690">MDTQSPHRYSLAIVSRGDAAVRRDATAQNSRFVRVFEALVSAGIAAQPAIYDESFTDAVRDQLLAVDGVLVWVDPIHQGKTREQLDALLHDVAARGPWVSAHPDVILKMGVKEVLYRTRDLGWGADTHRYDSAAAFAAEFPQRLRAGGPRVLKQNRGNGGQGVWKVEALPNAIPAVRVLHALRGSHPEDMPLDAFIARCEPYFGWGGCIIDQPFQPRLPDGMIRCYMSGARVAGFGHQLIKALIPPPPQGPESPEAQPGPRIMHGPDAPQFQALRRRMEDEWTPQMMKLLAIDEALMPVIWDADFLFGPRDGTGADTYVLCEINASSCFAIPDEAPAAIARTVRERLVNARP</sequence>
<dbReference type="EMBL" id="VSSS01000081">
    <property type="protein sequence ID" value="TYL86068.1"/>
    <property type="molecule type" value="Genomic_DNA"/>
</dbReference>
<dbReference type="InterPro" id="IPR049212">
    <property type="entry name" value="DUF6815"/>
</dbReference>
<organism evidence="3 4">
    <name type="scientific">Bradyrhizobium rifense</name>
    <dbReference type="NCBI Taxonomy" id="515499"/>
    <lineage>
        <taxon>Bacteria</taxon>
        <taxon>Pseudomonadati</taxon>
        <taxon>Pseudomonadota</taxon>
        <taxon>Alphaproteobacteria</taxon>
        <taxon>Hyphomicrobiales</taxon>
        <taxon>Nitrobacteraceae</taxon>
        <taxon>Bradyrhizobium</taxon>
    </lineage>
</organism>
<dbReference type="Pfam" id="PF20668">
    <property type="entry name" value="DUF6815"/>
    <property type="match status" value="1"/>
</dbReference>
<evidence type="ECO:0000259" key="2">
    <source>
        <dbReference type="Pfam" id="PF20668"/>
    </source>
</evidence>
<dbReference type="NCBIfam" id="NF033816">
    <property type="entry name" value="Cj0069_fam"/>
    <property type="match status" value="1"/>
</dbReference>
<protein>
    <submittedName>
        <fullName evidence="3">Cj0069 family protein</fullName>
    </submittedName>
</protein>
<evidence type="ECO:0000256" key="1">
    <source>
        <dbReference type="SAM" id="MobiDB-lite"/>
    </source>
</evidence>
<keyword evidence="4" id="KW-1185">Reference proteome</keyword>
<evidence type="ECO:0000313" key="4">
    <source>
        <dbReference type="Proteomes" id="UP000324758"/>
    </source>
</evidence>
<accession>A0A5D3JY01</accession>
<evidence type="ECO:0000313" key="3">
    <source>
        <dbReference type="EMBL" id="TYL86068.1"/>
    </source>
</evidence>
<feature type="region of interest" description="Disordered" evidence="1">
    <location>
        <begin position="246"/>
        <end position="267"/>
    </location>
</feature>
<reference evidence="3 4" key="1">
    <citation type="submission" date="2019-08" db="EMBL/GenBank/DDBJ databases">
        <title>Bradyrhizobium hipponensis sp. nov., a rhizobium isolated from a Lupinus angustifolius root nodule in Tunisia.</title>
        <authorList>
            <person name="Off K."/>
            <person name="Rejili M."/>
            <person name="Mars M."/>
            <person name="Brachmann A."/>
            <person name="Marin M."/>
        </authorList>
    </citation>
    <scope>NUCLEOTIDE SEQUENCE [LARGE SCALE GENOMIC DNA]</scope>
    <source>
        <strain evidence="3 4">CTAW71</strain>
    </source>
</reference>